<dbReference type="Pfam" id="PF26382">
    <property type="entry name" value="BREX_PglY_6th"/>
    <property type="match status" value="1"/>
</dbReference>
<organism evidence="3 4">
    <name type="scientific">Tunturiibacter lichenicola</name>
    <dbReference type="NCBI Taxonomy" id="2051959"/>
    <lineage>
        <taxon>Bacteria</taxon>
        <taxon>Pseudomonadati</taxon>
        <taxon>Acidobacteriota</taxon>
        <taxon>Terriglobia</taxon>
        <taxon>Terriglobales</taxon>
        <taxon>Acidobacteriaceae</taxon>
        <taxon>Tunturiibacter</taxon>
    </lineage>
</organism>
<dbReference type="AlphaFoldDB" id="A0A7Y9NR78"/>
<proteinExistence type="predicted"/>
<evidence type="ECO:0000259" key="2">
    <source>
        <dbReference type="Pfam" id="PF26382"/>
    </source>
</evidence>
<dbReference type="InterPro" id="IPR058747">
    <property type="entry name" value="PglY_C"/>
</dbReference>
<gene>
    <name evidence="3" type="ORF">HDF12_004483</name>
</gene>
<evidence type="ECO:0000313" key="3">
    <source>
        <dbReference type="EMBL" id="NYF54061.1"/>
    </source>
</evidence>
<evidence type="ECO:0008006" key="5">
    <source>
        <dbReference type="Google" id="ProtNLM"/>
    </source>
</evidence>
<dbReference type="InterPro" id="IPR058748">
    <property type="entry name" value="PglY_5th"/>
</dbReference>
<accession>A0A7Y9NR78</accession>
<dbReference type="Proteomes" id="UP000534186">
    <property type="component" value="Unassembled WGS sequence"/>
</dbReference>
<comment type="caution">
    <text evidence="3">The sequence shown here is derived from an EMBL/GenBank/DDBJ whole genome shotgun (WGS) entry which is preliminary data.</text>
</comment>
<dbReference type="EMBL" id="JACCCV010000003">
    <property type="protein sequence ID" value="NYF54061.1"/>
    <property type="molecule type" value="Genomic_DNA"/>
</dbReference>
<evidence type="ECO:0000313" key="4">
    <source>
        <dbReference type="Proteomes" id="UP000534186"/>
    </source>
</evidence>
<reference evidence="3 4" key="1">
    <citation type="submission" date="2020-07" db="EMBL/GenBank/DDBJ databases">
        <title>Genomic Encyclopedia of Type Strains, Phase IV (KMG-V): Genome sequencing to study the core and pangenomes of soil and plant-associated prokaryotes.</title>
        <authorList>
            <person name="Whitman W."/>
        </authorList>
    </citation>
    <scope>NUCLEOTIDE SEQUENCE [LARGE SCALE GENOMIC DNA]</scope>
    <source>
        <strain evidence="3 4">M8UP30</strain>
    </source>
</reference>
<feature type="domain" description="ATPase PglY 5th" evidence="1">
    <location>
        <begin position="837"/>
        <end position="933"/>
    </location>
</feature>
<dbReference type="Pfam" id="PF26381">
    <property type="entry name" value="BREX_PglY_5th"/>
    <property type="match status" value="1"/>
</dbReference>
<protein>
    <recommendedName>
        <fullName evidence="5">Phage resistance protein</fullName>
    </recommendedName>
</protein>
<name>A0A7Y9NR78_9BACT</name>
<feature type="domain" description="ATPase PglY C-terminal" evidence="2">
    <location>
        <begin position="975"/>
        <end position="1150"/>
    </location>
</feature>
<sequence>MTKLRDIFDLPERVNPGDFVLKLSDVVDNPDAALKDYVVTDQLAKCFDEALSLVKSAITSRESKATYLHGSFGAGKSHFMAVLYLLLQGNTAARSIGKLTSVVTKHNDWTQGKQFLLVPYHMIGAESVEQRILGGYYDLVSKLHPDHPPAGLFPSDALVENALKLRSQMGDNGFFEALNGEASGDWGALEGDWNAASFDTAIHSGSASADRGRLVDALVRSLFPAARQTAGFVSLDEGLAVMSRHAQSLGYDGVILFLDELILWLASRSGDTAFVNREAPKLVKLVEAGAGSRPIPIVSFIARQRDLRTLMGEHALGVEVRNFEDALAYFEARFSRITLEDRNLAAIARHRILRPKNETARLQIKQAFEKVKREPESVRDVLLTSESTIEEFEQLYPFSPALVKSLVVVSSALQRERTALKIMMQLLVDNQDTMELGELVPVGSLFGAMLDGHDAFSAELRHQFDKARKLWEQKLRPALLRSAGLNEDQLRTMPADNPLVRRFRTDERIIGTLVLAALAPEAETLRALTARRLASLNYGTIKVPIPGGESQLVEQRCRQWAAEVGEVKITGSGPDPVVSLQLSGVDTRDILANAQHEDNTGNRLQKIRQLLFEELGIAYENTFEIGHKITWRATQREAELRFANVWEADDSTLRSDDTWRVVIDFPFDREQNTPFADLDRLDRFRASNSRSKTIVWLPSFFSAGLQTELGRFVVLEFLLSNDDRLRQYSSHLSLAERSEAKTVLTNQRDQLRERLRRSLRMAYGVMNAEPGMLDESLRLEKGQQFQSLDATIPILPPAAADLRLALDSLIEQGLDGQFPAHPKFNKDELRLTAGLVQQAYESIREALEGPDGRVAIDRDLRKKLRPLLEPLDLAQVGEQFLAVKTSWFDRFDPREAQLPRRSATVGELRKWMNEPNRMGLPDLLENLVILTYACQANRLLTLQGIPVPGSLTALRDDILLERQKLPDQAVWEQVCERASHIFGVTIPVLPSLANLQKLNDQVSDLSMKFGPDVTNYHGKLQKLLPAVVGAYSDLPRYKSAVAMSAMCQSIQRAKKPLEVFEAIRVAEITSPSAMGEVFKQSAKVHRAIDQIRLDVFEKLGQITDEPRAGVAGMLRQNIQDALTVDEHVTALESVVGRWLNDSMKLLLDAPREPVPPPLPPISQPTGLSPLVPLIPGSPERMIITGQRKTTGLAGWRALKDEIERELTEDAELEMNWQIMKRQPE</sequence>
<evidence type="ECO:0000259" key="1">
    <source>
        <dbReference type="Pfam" id="PF26381"/>
    </source>
</evidence>